<name>A0A9D1HKK3_9FIRM</name>
<accession>A0A9D1HKK3</accession>
<dbReference type="InterPro" id="IPR014194">
    <property type="entry name" value="Spore_III_AE"/>
</dbReference>
<feature type="transmembrane region" description="Helical" evidence="1">
    <location>
        <begin position="189"/>
        <end position="209"/>
    </location>
</feature>
<dbReference type="NCBIfam" id="TIGR02829">
    <property type="entry name" value="spore_III_AE"/>
    <property type="match status" value="1"/>
</dbReference>
<keyword evidence="1" id="KW-1133">Transmembrane helix</keyword>
<feature type="transmembrane region" description="Helical" evidence="1">
    <location>
        <begin position="116"/>
        <end position="133"/>
    </location>
</feature>
<proteinExistence type="predicted"/>
<keyword evidence="1" id="KW-0812">Transmembrane</keyword>
<feature type="transmembrane region" description="Helical" evidence="1">
    <location>
        <begin position="339"/>
        <end position="369"/>
    </location>
</feature>
<keyword evidence="1" id="KW-0472">Membrane</keyword>
<feature type="transmembrane region" description="Helical" evidence="1">
    <location>
        <begin position="88"/>
        <end position="109"/>
    </location>
</feature>
<protein>
    <submittedName>
        <fullName evidence="3">Stage III sporulation protein AE</fullName>
    </submittedName>
</protein>
<dbReference type="Proteomes" id="UP000824124">
    <property type="component" value="Unassembled WGS sequence"/>
</dbReference>
<feature type="transmembrane region" description="Helical" evidence="1">
    <location>
        <begin position="229"/>
        <end position="254"/>
    </location>
</feature>
<sequence>MRVWRGPALWLLLAFWLLPGMALAVDTAGVTPDMTELEHSIDEVGQYLGEYLPGGGLDELWRQARQGEIELSPQLFAEAASQAFTREISGALALFGQLLTLSVFTMLLARFEQKGVGKLAVSVVYLAFMGLAVQVFRLCGDTAGEAVHLMSDFIYALLPVLLTLLVSLGGASSVALFNPALLFAVSVSLHILRFFVLPLLYISGALTLFGKLPAGVKLSGLAKLARDLAMGVFTIMLSVFTASLSLLGLSGAALDGLGFRAVKSASGIFIPVVGRTIADVMDTVVGTALLLKNVIGVAGIVVLALLCVLPAVKILLLYVCFRLTGALCEPLGDEALAGLLNALAGVVVLFFAVVAAAAIFFFFLISIIIGMGNIMLALR</sequence>
<dbReference type="Pfam" id="PF09546">
    <property type="entry name" value="Spore_III_AE"/>
    <property type="match status" value="1"/>
</dbReference>
<keyword evidence="2" id="KW-0732">Signal</keyword>
<organism evidence="3 4">
    <name type="scientific">Candidatus Avidehalobacter gallistercoris</name>
    <dbReference type="NCBI Taxonomy" id="2840694"/>
    <lineage>
        <taxon>Bacteria</taxon>
        <taxon>Bacillati</taxon>
        <taxon>Bacillota</taxon>
        <taxon>Clostridia</taxon>
        <taxon>Eubacteriales</taxon>
        <taxon>Peptococcaceae</taxon>
        <taxon>Peptococcaceae incertae sedis</taxon>
        <taxon>Candidatus Avidehalobacter</taxon>
    </lineage>
</organism>
<reference evidence="3" key="2">
    <citation type="journal article" date="2021" name="PeerJ">
        <title>Extensive microbial diversity within the chicken gut microbiome revealed by metagenomics and culture.</title>
        <authorList>
            <person name="Gilroy R."/>
            <person name="Ravi A."/>
            <person name="Getino M."/>
            <person name="Pursley I."/>
            <person name="Horton D.L."/>
            <person name="Alikhan N.F."/>
            <person name="Baker D."/>
            <person name="Gharbi K."/>
            <person name="Hall N."/>
            <person name="Watson M."/>
            <person name="Adriaenssens E.M."/>
            <person name="Foster-Nyarko E."/>
            <person name="Jarju S."/>
            <person name="Secka A."/>
            <person name="Antonio M."/>
            <person name="Oren A."/>
            <person name="Chaudhuri R.R."/>
            <person name="La Ragione R."/>
            <person name="Hildebrand F."/>
            <person name="Pallen M.J."/>
        </authorList>
    </citation>
    <scope>NUCLEOTIDE SEQUENCE</scope>
    <source>
        <strain evidence="3">2830</strain>
    </source>
</reference>
<dbReference type="EMBL" id="DVMH01000029">
    <property type="protein sequence ID" value="HIU10732.1"/>
    <property type="molecule type" value="Genomic_DNA"/>
</dbReference>
<gene>
    <name evidence="3" type="primary">spoIIIAE</name>
    <name evidence="3" type="ORF">IAB00_05785</name>
</gene>
<feature type="transmembrane region" description="Helical" evidence="1">
    <location>
        <begin position="153"/>
        <end position="177"/>
    </location>
</feature>
<reference evidence="3" key="1">
    <citation type="submission" date="2020-10" db="EMBL/GenBank/DDBJ databases">
        <authorList>
            <person name="Gilroy R."/>
        </authorList>
    </citation>
    <scope>NUCLEOTIDE SEQUENCE</scope>
    <source>
        <strain evidence="3">2830</strain>
    </source>
</reference>
<feature type="signal peptide" evidence="2">
    <location>
        <begin position="1"/>
        <end position="24"/>
    </location>
</feature>
<evidence type="ECO:0000313" key="4">
    <source>
        <dbReference type="Proteomes" id="UP000824124"/>
    </source>
</evidence>
<comment type="caution">
    <text evidence="3">The sequence shown here is derived from an EMBL/GenBank/DDBJ whole genome shotgun (WGS) entry which is preliminary data.</text>
</comment>
<feature type="transmembrane region" description="Helical" evidence="1">
    <location>
        <begin position="294"/>
        <end position="319"/>
    </location>
</feature>
<evidence type="ECO:0000313" key="3">
    <source>
        <dbReference type="EMBL" id="HIU10732.1"/>
    </source>
</evidence>
<evidence type="ECO:0000256" key="2">
    <source>
        <dbReference type="SAM" id="SignalP"/>
    </source>
</evidence>
<dbReference type="AlphaFoldDB" id="A0A9D1HKK3"/>
<evidence type="ECO:0000256" key="1">
    <source>
        <dbReference type="SAM" id="Phobius"/>
    </source>
</evidence>
<feature type="chain" id="PRO_5039666801" evidence="2">
    <location>
        <begin position="25"/>
        <end position="379"/>
    </location>
</feature>